<organism evidence="2 3">
    <name type="scientific">Runella defluvii</name>
    <dbReference type="NCBI Taxonomy" id="370973"/>
    <lineage>
        <taxon>Bacteria</taxon>
        <taxon>Pseudomonadati</taxon>
        <taxon>Bacteroidota</taxon>
        <taxon>Cytophagia</taxon>
        <taxon>Cytophagales</taxon>
        <taxon>Spirosomataceae</taxon>
        <taxon>Runella</taxon>
    </lineage>
</organism>
<gene>
    <name evidence="2" type="ORF">FHS57_003036</name>
</gene>
<protein>
    <submittedName>
        <fullName evidence="2">Very-short-patch-repair endonuclease</fullName>
    </submittedName>
</protein>
<dbReference type="InterPro" id="IPR007569">
    <property type="entry name" value="DUF559"/>
</dbReference>
<feature type="domain" description="DUF559" evidence="1">
    <location>
        <begin position="12"/>
        <end position="118"/>
    </location>
</feature>
<keyword evidence="3" id="KW-1185">Reference proteome</keyword>
<comment type="caution">
    <text evidence="2">The sequence shown here is derived from an EMBL/GenBank/DDBJ whole genome shotgun (WGS) entry which is preliminary data.</text>
</comment>
<evidence type="ECO:0000313" key="2">
    <source>
        <dbReference type="EMBL" id="MBB3839030.1"/>
    </source>
</evidence>
<keyword evidence="2" id="KW-0255">Endonuclease</keyword>
<dbReference type="SUPFAM" id="SSF52980">
    <property type="entry name" value="Restriction endonuclease-like"/>
    <property type="match status" value="1"/>
</dbReference>
<dbReference type="PANTHER" id="PTHR38590:SF1">
    <property type="entry name" value="BLL0828 PROTEIN"/>
    <property type="match status" value="1"/>
</dbReference>
<evidence type="ECO:0000259" key="1">
    <source>
        <dbReference type="Pfam" id="PF04480"/>
    </source>
</evidence>
<sequence>MKRRPIIPYNPKLKELARQLRNNSTLSEVLLWLELKGKKMSGFDFHRQKPIDNYIVDFFCHELMLAIEIDGISHTWEDVAVNDEIRQRQIENLGIRFLRFDDKDIKQNMSFVLNTISDWIEEHKNSF</sequence>
<dbReference type="RefSeq" id="WP_183974929.1">
    <property type="nucleotide sequence ID" value="NZ_JACIBY010000005.1"/>
</dbReference>
<dbReference type="Pfam" id="PF04480">
    <property type="entry name" value="DUF559"/>
    <property type="match status" value="1"/>
</dbReference>
<keyword evidence="2" id="KW-0540">Nuclease</keyword>
<reference evidence="2 3" key="1">
    <citation type="submission" date="2020-08" db="EMBL/GenBank/DDBJ databases">
        <title>Genomic Encyclopedia of Type Strains, Phase IV (KMG-IV): sequencing the most valuable type-strain genomes for metagenomic binning, comparative biology and taxonomic classification.</title>
        <authorList>
            <person name="Goeker M."/>
        </authorList>
    </citation>
    <scope>NUCLEOTIDE SEQUENCE [LARGE SCALE GENOMIC DNA]</scope>
    <source>
        <strain evidence="2 3">DSM 17976</strain>
    </source>
</reference>
<proteinExistence type="predicted"/>
<dbReference type="Gene3D" id="3.40.960.10">
    <property type="entry name" value="VSR Endonuclease"/>
    <property type="match status" value="1"/>
</dbReference>
<evidence type="ECO:0000313" key="3">
    <source>
        <dbReference type="Proteomes" id="UP000541352"/>
    </source>
</evidence>
<dbReference type="InterPro" id="IPR011335">
    <property type="entry name" value="Restrct_endonuc-II-like"/>
</dbReference>
<dbReference type="Proteomes" id="UP000541352">
    <property type="component" value="Unassembled WGS sequence"/>
</dbReference>
<dbReference type="CDD" id="cd01038">
    <property type="entry name" value="Endonuclease_DUF559"/>
    <property type="match status" value="1"/>
</dbReference>
<name>A0A7W5ZKW2_9BACT</name>
<dbReference type="EMBL" id="JACIBY010000005">
    <property type="protein sequence ID" value="MBB3839030.1"/>
    <property type="molecule type" value="Genomic_DNA"/>
</dbReference>
<dbReference type="AlphaFoldDB" id="A0A7W5ZKW2"/>
<dbReference type="PANTHER" id="PTHR38590">
    <property type="entry name" value="BLL0828 PROTEIN"/>
    <property type="match status" value="1"/>
</dbReference>
<accession>A0A7W5ZKW2</accession>
<dbReference type="InterPro" id="IPR047216">
    <property type="entry name" value="Endonuclease_DUF559_bact"/>
</dbReference>
<keyword evidence="2" id="KW-0378">Hydrolase</keyword>
<dbReference type="GO" id="GO:0004519">
    <property type="term" value="F:endonuclease activity"/>
    <property type="evidence" value="ECO:0007669"/>
    <property type="project" value="UniProtKB-KW"/>
</dbReference>